<dbReference type="PANTHER" id="PTHR15004">
    <property type="entry name" value="GLUTAMYL-TRNA(GLN) AMIDOTRANSFERASE SUBUNIT C, MITOCHONDRIAL"/>
    <property type="match status" value="1"/>
</dbReference>
<dbReference type="GO" id="GO:0050567">
    <property type="term" value="F:glutaminyl-tRNA synthase (glutamine-hydrolyzing) activity"/>
    <property type="evidence" value="ECO:0007669"/>
    <property type="project" value="UniProtKB-UniRule"/>
</dbReference>
<sequence length="99" mass="10975">MKEQDIQHVAKLSKLSLSQDDLHQFTSQLTDIVHMVERLNEVDTEGVAVTANVVHDINVMREDVAVKGTDRDLLMTNVPEHEDGFIKVPVIIDNGEAGA</sequence>
<dbReference type="SUPFAM" id="SSF141000">
    <property type="entry name" value="Glu-tRNAGln amidotransferase C subunit"/>
    <property type="match status" value="1"/>
</dbReference>
<dbReference type="GO" id="GO:0005524">
    <property type="term" value="F:ATP binding"/>
    <property type="evidence" value="ECO:0007669"/>
    <property type="project" value="UniProtKB-KW"/>
</dbReference>
<keyword evidence="6" id="KW-0436">Ligase</keyword>
<reference evidence="7 8" key="1">
    <citation type="submission" date="2018-03" db="EMBL/GenBank/DDBJ databases">
        <authorList>
            <person name="Gulvik C.A."/>
        </authorList>
    </citation>
    <scope>NUCLEOTIDE SEQUENCE [LARGE SCALE GENOMIC DNA]</scope>
    <source>
        <strain evidence="7 8">JCM 31581</strain>
    </source>
</reference>
<dbReference type="Gene3D" id="1.10.20.60">
    <property type="entry name" value="Glu-tRNAGln amidotransferase C subunit, N-terminal domain"/>
    <property type="match status" value="1"/>
</dbReference>
<dbReference type="GO" id="GO:0006450">
    <property type="term" value="P:regulation of translational fidelity"/>
    <property type="evidence" value="ECO:0007669"/>
    <property type="project" value="InterPro"/>
</dbReference>
<evidence type="ECO:0000256" key="6">
    <source>
        <dbReference type="HAMAP-Rule" id="MF_00122"/>
    </source>
</evidence>
<evidence type="ECO:0000256" key="2">
    <source>
        <dbReference type="ARBA" id="ARBA00011123"/>
    </source>
</evidence>
<keyword evidence="6" id="KW-0648">Protein biosynthesis</keyword>
<dbReference type="RefSeq" id="WP_125943840.1">
    <property type="nucleotide sequence ID" value="NZ_PXZH01000006.1"/>
</dbReference>
<protein>
    <recommendedName>
        <fullName evidence="6">Aspartyl/glutamyl-tRNA(Asn/Gln) amidotransferase subunit C</fullName>
        <shortName evidence="6">Asp/Glu-ADT subunit C</shortName>
        <ecNumber evidence="6">6.3.5.-</ecNumber>
    </recommendedName>
</protein>
<evidence type="ECO:0000313" key="7">
    <source>
        <dbReference type="EMBL" id="RST88747.1"/>
    </source>
</evidence>
<evidence type="ECO:0000256" key="5">
    <source>
        <dbReference type="ARBA" id="ARBA00047913"/>
    </source>
</evidence>
<comment type="function">
    <text evidence="3 6">Allows the formation of correctly charged Asn-tRNA(Asn) or Gln-tRNA(Gln) through the transamidation of misacylated Asp-tRNA(Asn) or Glu-tRNA(Gln) in organisms which lack either or both of asparaginyl-tRNA or glutaminyl-tRNA synthetases. The reaction takes place in the presence of glutamine and ATP through an activated phospho-Asp-tRNA(Asn) or phospho-Glu-tRNA(Gln).</text>
</comment>
<gene>
    <name evidence="6" type="primary">gatC</name>
    <name evidence="7" type="ORF">C7P63_09105</name>
</gene>
<dbReference type="InterPro" id="IPR036113">
    <property type="entry name" value="Asp/Glu-ADT_sf_sub_c"/>
</dbReference>
<proteinExistence type="inferred from homology"/>
<dbReference type="NCBIfam" id="TIGR00135">
    <property type="entry name" value="gatC"/>
    <property type="match status" value="1"/>
</dbReference>
<dbReference type="OrthoDB" id="9813938at2"/>
<dbReference type="Proteomes" id="UP000277864">
    <property type="component" value="Unassembled WGS sequence"/>
</dbReference>
<keyword evidence="6" id="KW-0067">ATP-binding</keyword>
<comment type="similarity">
    <text evidence="1 6">Belongs to the GatC family.</text>
</comment>
<dbReference type="InterPro" id="IPR003837">
    <property type="entry name" value="GatC"/>
</dbReference>
<comment type="catalytic activity">
    <reaction evidence="4 6">
        <text>L-aspartyl-tRNA(Asn) + L-glutamine + ATP + H2O = L-asparaginyl-tRNA(Asn) + L-glutamate + ADP + phosphate + 2 H(+)</text>
        <dbReference type="Rhea" id="RHEA:14513"/>
        <dbReference type="Rhea" id="RHEA-COMP:9674"/>
        <dbReference type="Rhea" id="RHEA-COMP:9677"/>
        <dbReference type="ChEBI" id="CHEBI:15377"/>
        <dbReference type="ChEBI" id="CHEBI:15378"/>
        <dbReference type="ChEBI" id="CHEBI:29985"/>
        <dbReference type="ChEBI" id="CHEBI:30616"/>
        <dbReference type="ChEBI" id="CHEBI:43474"/>
        <dbReference type="ChEBI" id="CHEBI:58359"/>
        <dbReference type="ChEBI" id="CHEBI:78515"/>
        <dbReference type="ChEBI" id="CHEBI:78516"/>
        <dbReference type="ChEBI" id="CHEBI:456216"/>
    </reaction>
</comment>
<comment type="caution">
    <text evidence="7">The sequence shown here is derived from an EMBL/GenBank/DDBJ whole genome shotgun (WGS) entry which is preliminary data.</text>
</comment>
<dbReference type="Pfam" id="PF02686">
    <property type="entry name" value="GatC"/>
    <property type="match status" value="1"/>
</dbReference>
<dbReference type="GO" id="GO:0070681">
    <property type="term" value="P:glutaminyl-tRNAGln biosynthesis via transamidation"/>
    <property type="evidence" value="ECO:0007669"/>
    <property type="project" value="TreeGrafter"/>
</dbReference>
<dbReference type="GO" id="GO:0050566">
    <property type="term" value="F:asparaginyl-tRNA synthase (glutamine-hydrolyzing) activity"/>
    <property type="evidence" value="ECO:0007669"/>
    <property type="project" value="RHEA"/>
</dbReference>
<evidence type="ECO:0000256" key="4">
    <source>
        <dbReference type="ARBA" id="ARBA00047380"/>
    </source>
</evidence>
<keyword evidence="8" id="KW-1185">Reference proteome</keyword>
<dbReference type="GO" id="GO:0016740">
    <property type="term" value="F:transferase activity"/>
    <property type="evidence" value="ECO:0007669"/>
    <property type="project" value="UniProtKB-KW"/>
</dbReference>
<dbReference type="PANTHER" id="PTHR15004:SF0">
    <property type="entry name" value="GLUTAMYL-TRNA(GLN) AMIDOTRANSFERASE SUBUNIT C, MITOCHONDRIAL"/>
    <property type="match status" value="1"/>
</dbReference>
<comment type="catalytic activity">
    <reaction evidence="5 6">
        <text>L-glutamyl-tRNA(Gln) + L-glutamine + ATP + H2O = L-glutaminyl-tRNA(Gln) + L-glutamate + ADP + phosphate + H(+)</text>
        <dbReference type="Rhea" id="RHEA:17521"/>
        <dbReference type="Rhea" id="RHEA-COMP:9681"/>
        <dbReference type="Rhea" id="RHEA-COMP:9684"/>
        <dbReference type="ChEBI" id="CHEBI:15377"/>
        <dbReference type="ChEBI" id="CHEBI:15378"/>
        <dbReference type="ChEBI" id="CHEBI:29985"/>
        <dbReference type="ChEBI" id="CHEBI:30616"/>
        <dbReference type="ChEBI" id="CHEBI:43474"/>
        <dbReference type="ChEBI" id="CHEBI:58359"/>
        <dbReference type="ChEBI" id="CHEBI:78520"/>
        <dbReference type="ChEBI" id="CHEBI:78521"/>
        <dbReference type="ChEBI" id="CHEBI:456216"/>
    </reaction>
</comment>
<keyword evidence="6" id="KW-0547">Nucleotide-binding</keyword>
<dbReference type="HAMAP" id="MF_00122">
    <property type="entry name" value="GatC"/>
    <property type="match status" value="1"/>
</dbReference>
<dbReference type="EC" id="6.3.5.-" evidence="6"/>
<accession>A0A3R9ZVK3</accession>
<evidence type="ECO:0000256" key="1">
    <source>
        <dbReference type="ARBA" id="ARBA00010757"/>
    </source>
</evidence>
<dbReference type="GO" id="GO:0006412">
    <property type="term" value="P:translation"/>
    <property type="evidence" value="ECO:0007669"/>
    <property type="project" value="UniProtKB-UniRule"/>
</dbReference>
<name>A0A3R9ZVK3_9ENTE</name>
<comment type="subunit">
    <text evidence="2 6">Heterotrimer of A, B and C subunits.</text>
</comment>
<evidence type="ECO:0000256" key="3">
    <source>
        <dbReference type="ARBA" id="ARBA00024799"/>
    </source>
</evidence>
<keyword evidence="7" id="KW-0808">Transferase</keyword>
<dbReference type="AlphaFoldDB" id="A0A3R9ZVK3"/>
<dbReference type="EMBL" id="PXZH01000006">
    <property type="protein sequence ID" value="RST88747.1"/>
    <property type="molecule type" value="Genomic_DNA"/>
</dbReference>
<organism evidence="7 8">
    <name type="scientific">Vagococcus humatus</name>
    <dbReference type="NCBI Taxonomy" id="1889241"/>
    <lineage>
        <taxon>Bacteria</taxon>
        <taxon>Bacillati</taxon>
        <taxon>Bacillota</taxon>
        <taxon>Bacilli</taxon>
        <taxon>Lactobacillales</taxon>
        <taxon>Enterococcaceae</taxon>
        <taxon>Vagococcus</taxon>
    </lineage>
</organism>
<evidence type="ECO:0000313" key="8">
    <source>
        <dbReference type="Proteomes" id="UP000277864"/>
    </source>
</evidence>